<keyword evidence="2" id="KW-0217">Developmental protein</keyword>
<comment type="caution">
    <text evidence="4">The sequence shown here is derived from an EMBL/GenBank/DDBJ whole genome shotgun (WGS) entry which is preliminary data.</text>
</comment>
<name>A0A5C7GYW1_9ROSI</name>
<evidence type="ECO:0000256" key="1">
    <source>
        <dbReference type="ARBA" id="ARBA00006974"/>
    </source>
</evidence>
<dbReference type="GO" id="GO:0009733">
    <property type="term" value="P:response to auxin"/>
    <property type="evidence" value="ECO:0007669"/>
    <property type="project" value="InterPro"/>
</dbReference>
<dbReference type="PANTHER" id="PTHR31929">
    <property type="entry name" value="SAUR-LIKE AUXIN-RESPONSIVE PROTEIN FAMILY-RELATED"/>
    <property type="match status" value="1"/>
</dbReference>
<dbReference type="InterPro" id="IPR003676">
    <property type="entry name" value="SAUR_fam"/>
</dbReference>
<evidence type="ECO:0000256" key="3">
    <source>
        <dbReference type="ARBA" id="ARBA00022604"/>
    </source>
</evidence>
<keyword evidence="3" id="KW-0341">Growth regulation</keyword>
<proteinExistence type="inferred from homology"/>
<sequence>MAIKQRSNRLLKKGFHKCRKLGTRILECATNWEYIEELDIRACFRSREEEYYSIPRDVPKGHVAVYVGEECKRFVIKLSLLRHPLFRHCLIELRRCSNSPQVRNSRFHAMRTFFLALFTWPALKQIKSTW</sequence>
<evidence type="ECO:0000313" key="4">
    <source>
        <dbReference type="EMBL" id="TXG49512.1"/>
    </source>
</evidence>
<protein>
    <submittedName>
        <fullName evidence="4">Uncharacterized protein</fullName>
    </submittedName>
</protein>
<dbReference type="Proteomes" id="UP000323000">
    <property type="component" value="Chromosome 12"/>
</dbReference>
<dbReference type="OrthoDB" id="1840940at2759"/>
<evidence type="ECO:0000313" key="5">
    <source>
        <dbReference type="Proteomes" id="UP000323000"/>
    </source>
</evidence>
<accession>A0A5C7GYW1</accession>
<comment type="similarity">
    <text evidence="1">Belongs to the ARG7 family.</text>
</comment>
<organism evidence="4 5">
    <name type="scientific">Acer yangbiense</name>
    <dbReference type="NCBI Taxonomy" id="1000413"/>
    <lineage>
        <taxon>Eukaryota</taxon>
        <taxon>Viridiplantae</taxon>
        <taxon>Streptophyta</taxon>
        <taxon>Embryophyta</taxon>
        <taxon>Tracheophyta</taxon>
        <taxon>Spermatophyta</taxon>
        <taxon>Magnoliopsida</taxon>
        <taxon>eudicotyledons</taxon>
        <taxon>Gunneridae</taxon>
        <taxon>Pentapetalae</taxon>
        <taxon>rosids</taxon>
        <taxon>malvids</taxon>
        <taxon>Sapindales</taxon>
        <taxon>Sapindaceae</taxon>
        <taxon>Hippocastanoideae</taxon>
        <taxon>Acereae</taxon>
        <taxon>Acer</taxon>
    </lineage>
</organism>
<keyword evidence="5" id="KW-1185">Reference proteome</keyword>
<dbReference type="AlphaFoldDB" id="A0A5C7GYW1"/>
<dbReference type="Pfam" id="PF02519">
    <property type="entry name" value="Auxin_inducible"/>
    <property type="match status" value="1"/>
</dbReference>
<reference evidence="5" key="1">
    <citation type="journal article" date="2019" name="Gigascience">
        <title>De novo genome assembly of the endangered Acer yangbiense, a plant species with extremely small populations endemic to Yunnan Province, China.</title>
        <authorList>
            <person name="Yang J."/>
            <person name="Wariss H.M."/>
            <person name="Tao L."/>
            <person name="Zhang R."/>
            <person name="Yun Q."/>
            <person name="Hollingsworth P."/>
            <person name="Dao Z."/>
            <person name="Luo G."/>
            <person name="Guo H."/>
            <person name="Ma Y."/>
            <person name="Sun W."/>
        </authorList>
    </citation>
    <scope>NUCLEOTIDE SEQUENCE [LARGE SCALE GENOMIC DNA]</scope>
    <source>
        <strain evidence="5">cv. Malutang</strain>
    </source>
</reference>
<gene>
    <name evidence="4" type="ORF">EZV62_025387</name>
</gene>
<dbReference type="EMBL" id="VAHF01000012">
    <property type="protein sequence ID" value="TXG49512.1"/>
    <property type="molecule type" value="Genomic_DNA"/>
</dbReference>
<evidence type="ECO:0000256" key="2">
    <source>
        <dbReference type="ARBA" id="ARBA00022473"/>
    </source>
</evidence>